<dbReference type="Proteomes" id="UP000186601">
    <property type="component" value="Unassembled WGS sequence"/>
</dbReference>
<comment type="caution">
    <text evidence="1">The sequence shown here is derived from an EMBL/GenBank/DDBJ whole genome shotgun (WGS) entry which is preliminary data.</text>
</comment>
<dbReference type="EMBL" id="MLYV02000517">
    <property type="protein sequence ID" value="PSR87140.1"/>
    <property type="molecule type" value="Genomic_DNA"/>
</dbReference>
<accession>A0A2R6P8L5</accession>
<evidence type="ECO:0000313" key="2">
    <source>
        <dbReference type="Proteomes" id="UP000186601"/>
    </source>
</evidence>
<protein>
    <submittedName>
        <fullName evidence="1">Uncharacterized protein</fullName>
    </submittedName>
</protein>
<organism evidence="1 2">
    <name type="scientific">Hermanssonia centrifuga</name>
    <dbReference type="NCBI Taxonomy" id="98765"/>
    <lineage>
        <taxon>Eukaryota</taxon>
        <taxon>Fungi</taxon>
        <taxon>Dikarya</taxon>
        <taxon>Basidiomycota</taxon>
        <taxon>Agaricomycotina</taxon>
        <taxon>Agaricomycetes</taxon>
        <taxon>Polyporales</taxon>
        <taxon>Meruliaceae</taxon>
        <taxon>Hermanssonia</taxon>
    </lineage>
</organism>
<gene>
    <name evidence="1" type="ORF">PHLCEN_2v5231</name>
</gene>
<reference evidence="1 2" key="1">
    <citation type="submission" date="2018-02" db="EMBL/GenBank/DDBJ databases">
        <title>Genome sequence of the basidiomycete white-rot fungus Phlebia centrifuga.</title>
        <authorList>
            <person name="Granchi Z."/>
            <person name="Peng M."/>
            <person name="de Vries R.P."/>
            <person name="Hilden K."/>
            <person name="Makela M.R."/>
            <person name="Grigoriev I."/>
            <person name="Riley R."/>
        </authorList>
    </citation>
    <scope>NUCLEOTIDE SEQUENCE [LARGE SCALE GENOMIC DNA]</scope>
    <source>
        <strain evidence="1 2">FBCC195</strain>
    </source>
</reference>
<proteinExistence type="predicted"/>
<keyword evidence="2" id="KW-1185">Reference proteome</keyword>
<evidence type="ECO:0000313" key="1">
    <source>
        <dbReference type="EMBL" id="PSR87140.1"/>
    </source>
</evidence>
<name>A0A2R6P8L5_9APHY</name>
<dbReference type="AlphaFoldDB" id="A0A2R6P8L5"/>
<sequence length="327" mass="36326">MSRHDGKALERFVSVVVAITQTAQTFPSAVEMISGLYIYEPSRAWPYNGNPRVLIRTVQALCSLLPNLRSLELMDVMLDSKGSPSQSPVKLFTLDRLVLKLDILEVSSEILTILRLFSQVGSLKIHCHFGTRVKDFPFAPTGSPVSRTLLASADEFTNSVQRGRGLEVAALSLNMDTHGGFYLGLLKKTGLSETVEDLTVYCRTKDDVESLGAFLANDSGCDTLHRLSVDLNLTVEDITFGFRVPGDRSAVLGLLEDNLDWVDFERSLAKWSGLREIVTQVTVQRTVLAADGVSELEADIRRLFRRNLPSLDSQEFLKTRVEGAFLW</sequence>